<comment type="similarity">
    <text evidence="3">Belongs to the peptidase C56 family. HSP31-like subfamily.</text>
</comment>
<evidence type="ECO:0000313" key="6">
    <source>
        <dbReference type="EMBL" id="TLU61019.1"/>
    </source>
</evidence>
<dbReference type="RefSeq" id="WP_138321523.1">
    <property type="nucleotide sequence ID" value="NZ_VCBC01000021.1"/>
</dbReference>
<keyword evidence="2" id="KW-0456">Lyase</keyword>
<keyword evidence="4" id="KW-0472">Membrane</keyword>
<dbReference type="GO" id="GO:0019243">
    <property type="term" value="P:methylglyoxal catabolic process to D-lactate via S-lactoyl-glutathione"/>
    <property type="evidence" value="ECO:0007669"/>
    <property type="project" value="TreeGrafter"/>
</dbReference>
<name>A0A5R9ILX2_9GAMM</name>
<dbReference type="PANTHER" id="PTHR48094">
    <property type="entry name" value="PROTEIN/NUCLEIC ACID DEGLYCASE DJ-1-RELATED"/>
    <property type="match status" value="1"/>
</dbReference>
<sequence>MLKKLFITLGIVVSIIGISTVSGYYWLKGVIPKQDYAALKASKAQDIPYLQQQITPSRGKILAVVTSIDTMGESGKSTGYELTELARAYWVFSINGYEVDIASTEGGKPPVVIDGDDMGAFDYAFLNDDIAQQKVANSLHIDNVSSEDYQAVYFVGGKGAMFDFPDNHALQQLVKELFQQDKVIAAVCHGPAALVNVRLDNGEFLIANKQMSAFTNEEELFLIPNAEQIFPFLLESKLLENGADFEGGTAYLEQVSRDGNLITGQNPWSVWPLAEEIIIALGHKPVPRLPTNEETSIALLGSYEQNGFHYSKQRILNSSENYQTTLVLMHGILAMMKFEIRKGIELMRLADLISDQQT</sequence>
<dbReference type="PANTHER" id="PTHR48094:SF11">
    <property type="entry name" value="GLUTATHIONE-INDEPENDENT GLYOXALASE HSP31-RELATED"/>
    <property type="match status" value="1"/>
</dbReference>
<gene>
    <name evidence="6" type="ORF">FE810_16045</name>
</gene>
<dbReference type="CDD" id="cd03141">
    <property type="entry name" value="GATase1_Hsp31_like"/>
    <property type="match status" value="1"/>
</dbReference>
<keyword evidence="6" id="KW-0315">Glutamine amidotransferase</keyword>
<proteinExistence type="inferred from homology"/>
<protein>
    <submittedName>
        <fullName evidence="6">Type 1 glutamine amidotransferase domain-containing protein</fullName>
    </submittedName>
</protein>
<dbReference type="Gene3D" id="3.40.50.880">
    <property type="match status" value="1"/>
</dbReference>
<keyword evidence="4" id="KW-1133">Transmembrane helix</keyword>
<dbReference type="EMBL" id="VCBC01000021">
    <property type="protein sequence ID" value="TLU61019.1"/>
    <property type="molecule type" value="Genomic_DNA"/>
</dbReference>
<keyword evidence="4" id="KW-0812">Transmembrane</keyword>
<evidence type="ECO:0000256" key="3">
    <source>
        <dbReference type="ARBA" id="ARBA00038493"/>
    </source>
</evidence>
<feature type="transmembrane region" description="Helical" evidence="4">
    <location>
        <begin position="6"/>
        <end position="27"/>
    </location>
</feature>
<reference evidence="6 7" key="1">
    <citation type="submission" date="2019-05" db="EMBL/GenBank/DDBJ databases">
        <title>Genome sequences of Thalassotalea litorea 1K03283.</title>
        <authorList>
            <person name="Zhang D."/>
        </authorList>
    </citation>
    <scope>NUCLEOTIDE SEQUENCE [LARGE SCALE GENOMIC DNA]</scope>
    <source>
        <strain evidence="6 7">MCCC 1K03283</strain>
    </source>
</reference>
<dbReference type="InterPro" id="IPR050325">
    <property type="entry name" value="Prot/Nucl_acid_deglycase"/>
</dbReference>
<dbReference type="GO" id="GO:0005737">
    <property type="term" value="C:cytoplasm"/>
    <property type="evidence" value="ECO:0007669"/>
    <property type="project" value="TreeGrafter"/>
</dbReference>
<comment type="caution">
    <text evidence="6">The sequence shown here is derived from an EMBL/GenBank/DDBJ whole genome shotgun (WGS) entry which is preliminary data.</text>
</comment>
<organism evidence="6 7">
    <name type="scientific">Thalassotalea litorea</name>
    <dbReference type="NCBI Taxonomy" id="2020715"/>
    <lineage>
        <taxon>Bacteria</taxon>
        <taxon>Pseudomonadati</taxon>
        <taxon>Pseudomonadota</taxon>
        <taxon>Gammaproteobacteria</taxon>
        <taxon>Alteromonadales</taxon>
        <taxon>Colwelliaceae</taxon>
        <taxon>Thalassotalea</taxon>
    </lineage>
</organism>
<evidence type="ECO:0000259" key="5">
    <source>
        <dbReference type="Pfam" id="PF01965"/>
    </source>
</evidence>
<accession>A0A5R9ILX2</accession>
<evidence type="ECO:0000256" key="1">
    <source>
        <dbReference type="ARBA" id="ARBA00023016"/>
    </source>
</evidence>
<dbReference type="SUPFAM" id="SSF52317">
    <property type="entry name" value="Class I glutamine amidotransferase-like"/>
    <property type="match status" value="1"/>
</dbReference>
<dbReference type="Pfam" id="PF01965">
    <property type="entry name" value="DJ-1_PfpI"/>
    <property type="match status" value="1"/>
</dbReference>
<evidence type="ECO:0000256" key="2">
    <source>
        <dbReference type="ARBA" id="ARBA00023239"/>
    </source>
</evidence>
<dbReference type="OrthoDB" id="9792284at2"/>
<feature type="domain" description="DJ-1/PfpI" evidence="5">
    <location>
        <begin position="79"/>
        <end position="278"/>
    </location>
</feature>
<keyword evidence="1" id="KW-0346">Stress response</keyword>
<dbReference type="InterPro" id="IPR002818">
    <property type="entry name" value="DJ-1/PfpI"/>
</dbReference>
<evidence type="ECO:0000313" key="7">
    <source>
        <dbReference type="Proteomes" id="UP000307790"/>
    </source>
</evidence>
<keyword evidence="6" id="KW-0808">Transferase</keyword>
<dbReference type="GO" id="GO:0016740">
    <property type="term" value="F:transferase activity"/>
    <property type="evidence" value="ECO:0007669"/>
    <property type="project" value="UniProtKB-KW"/>
</dbReference>
<dbReference type="Proteomes" id="UP000307790">
    <property type="component" value="Unassembled WGS sequence"/>
</dbReference>
<dbReference type="GO" id="GO:0019172">
    <property type="term" value="F:glyoxalase III activity"/>
    <property type="evidence" value="ECO:0007669"/>
    <property type="project" value="TreeGrafter"/>
</dbReference>
<dbReference type="InterPro" id="IPR029062">
    <property type="entry name" value="Class_I_gatase-like"/>
</dbReference>
<keyword evidence="7" id="KW-1185">Reference proteome</keyword>
<dbReference type="AlphaFoldDB" id="A0A5R9ILX2"/>
<evidence type="ECO:0000256" key="4">
    <source>
        <dbReference type="SAM" id="Phobius"/>
    </source>
</evidence>